<name>A0A8H4YUF2_9HYPO</name>
<evidence type="ECO:0000256" key="8">
    <source>
        <dbReference type="RuleBase" id="RU362114"/>
    </source>
</evidence>
<dbReference type="PROSITE" id="PS51059">
    <property type="entry name" value="PARP_CATALYTIC"/>
    <property type="match status" value="1"/>
</dbReference>
<dbReference type="EMBL" id="JABEVY010000386">
    <property type="protein sequence ID" value="KAF5234368.1"/>
    <property type="molecule type" value="Genomic_DNA"/>
</dbReference>
<keyword evidence="4" id="KW-0548">Nucleotidyltransferase</keyword>
<dbReference type="GO" id="GO:0005730">
    <property type="term" value="C:nucleolus"/>
    <property type="evidence" value="ECO:0007669"/>
    <property type="project" value="TreeGrafter"/>
</dbReference>
<evidence type="ECO:0000259" key="11">
    <source>
        <dbReference type="PROSITE" id="PS51060"/>
    </source>
</evidence>
<dbReference type="AlphaFoldDB" id="A0A8H4YUF2"/>
<sequence>MKTRTEARSLEGGGNEAPQNRYSLRSGPSAQQAVPRAPRATRQGKVTAHSKAQSQNVTGNYVAEEKSKPASVELLKIIRNQDYLQQLLSSMDYNYKGYPPSELSKDDIRSGLSKLKDIARSIYKLESSDEMQKCRTLCRKQDSTEYYSSVPHEFLRKPHPVINTENLIAKELELLTILSYIKDMGEDITISDEAVVVLSRNENEFLHIERYLNQSHDDEHRNYEVKDIFRVKRRGEAERIKSFQSSNSTSKSRLLWHGSPVPSYGGILSHGLRVAPVQEPQSSDLLCKGICFADMSCVSIEHCRSHSTGGEALLLLCEVEVGESPLEMFSSSLKTGSVTNKSNKYSTFIRGRTGPIQWIDAAEIHQSLMGIQMPDPTFDPSDTSYPYAPSNYNNYICYNESQIHIRYLVRLQF</sequence>
<evidence type="ECO:0000256" key="2">
    <source>
        <dbReference type="ARBA" id="ARBA00022676"/>
    </source>
</evidence>
<evidence type="ECO:0000256" key="1">
    <source>
        <dbReference type="ARBA" id="ARBA00004123"/>
    </source>
</evidence>
<comment type="caution">
    <text evidence="12">The sequence shown here is derived from an EMBL/GenBank/DDBJ whole genome shotgun (WGS) entry which is preliminary data.</text>
</comment>
<dbReference type="Gene3D" id="3.90.228.10">
    <property type="match status" value="1"/>
</dbReference>
<dbReference type="GO" id="GO:0003950">
    <property type="term" value="F:NAD+ poly-ADP-ribosyltransferase activity"/>
    <property type="evidence" value="ECO:0007669"/>
    <property type="project" value="UniProtKB-UniRule"/>
</dbReference>
<proteinExistence type="predicted"/>
<dbReference type="Gene3D" id="1.20.142.10">
    <property type="entry name" value="Poly(ADP-ribose) polymerase, regulatory domain"/>
    <property type="match status" value="1"/>
</dbReference>
<dbReference type="PROSITE" id="PS51060">
    <property type="entry name" value="PARP_ALPHA_HD"/>
    <property type="match status" value="1"/>
</dbReference>
<dbReference type="EC" id="2.4.2.-" evidence="8"/>
<keyword evidence="5 8" id="KW-0520">NAD</keyword>
<evidence type="ECO:0000256" key="9">
    <source>
        <dbReference type="SAM" id="MobiDB-lite"/>
    </source>
</evidence>
<dbReference type="PANTHER" id="PTHR10459">
    <property type="entry name" value="DNA LIGASE"/>
    <property type="match status" value="1"/>
</dbReference>
<dbReference type="PANTHER" id="PTHR10459:SF60">
    <property type="entry name" value="POLY [ADP-RIBOSE] POLYMERASE 2"/>
    <property type="match status" value="1"/>
</dbReference>
<evidence type="ECO:0000259" key="10">
    <source>
        <dbReference type="PROSITE" id="PS51059"/>
    </source>
</evidence>
<evidence type="ECO:0000256" key="6">
    <source>
        <dbReference type="ARBA" id="ARBA00023242"/>
    </source>
</evidence>
<evidence type="ECO:0000256" key="3">
    <source>
        <dbReference type="ARBA" id="ARBA00022679"/>
    </source>
</evidence>
<keyword evidence="3 8" id="KW-0808">Transferase</keyword>
<keyword evidence="6" id="KW-0539">Nucleus</keyword>
<protein>
    <recommendedName>
        <fullName evidence="8">Poly [ADP-ribose] polymerase</fullName>
        <shortName evidence="8">PARP</shortName>
        <ecNumber evidence="8">2.4.2.-</ecNumber>
    </recommendedName>
</protein>
<evidence type="ECO:0000256" key="5">
    <source>
        <dbReference type="ARBA" id="ARBA00023027"/>
    </source>
</evidence>
<reference evidence="12 13" key="1">
    <citation type="journal article" date="2020" name="BMC Genomics">
        <title>Correction to: Identification and distribution of gene clusters required for synthesis of sphingolipid metabolism inhibitors in diverse species of the filamentous fungus Fusarium.</title>
        <authorList>
            <person name="Kim H.S."/>
            <person name="Lohmar J.M."/>
            <person name="Busman M."/>
            <person name="Brown D.W."/>
            <person name="Naumann T.A."/>
            <person name="Divon H.H."/>
            <person name="Lysoe E."/>
            <person name="Uhlig S."/>
            <person name="Proctor R.H."/>
        </authorList>
    </citation>
    <scope>NUCLEOTIDE SEQUENCE [LARGE SCALE GENOMIC DNA]</scope>
    <source>
        <strain evidence="12 13">NRRL 25214</strain>
    </source>
</reference>
<feature type="domain" description="PARP alpha-helical" evidence="11">
    <location>
        <begin position="64"/>
        <end position="189"/>
    </location>
</feature>
<evidence type="ECO:0000313" key="13">
    <source>
        <dbReference type="Proteomes" id="UP000573603"/>
    </source>
</evidence>
<dbReference type="SUPFAM" id="SSF47587">
    <property type="entry name" value="Domain of poly(ADP-ribose) polymerase"/>
    <property type="match status" value="1"/>
</dbReference>
<gene>
    <name evidence="12" type="ORF">FANTH_12148</name>
</gene>
<dbReference type="GO" id="GO:0070212">
    <property type="term" value="P:protein poly-ADP-ribosylation"/>
    <property type="evidence" value="ECO:0007669"/>
    <property type="project" value="TreeGrafter"/>
</dbReference>
<dbReference type="SUPFAM" id="SSF56399">
    <property type="entry name" value="ADP-ribosylation"/>
    <property type="match status" value="1"/>
</dbReference>
<dbReference type="Proteomes" id="UP000573603">
    <property type="component" value="Unassembled WGS sequence"/>
</dbReference>
<dbReference type="InterPro" id="IPR004102">
    <property type="entry name" value="Poly(ADP-ribose)pol_reg_dom"/>
</dbReference>
<dbReference type="InterPro" id="IPR012317">
    <property type="entry name" value="Poly(ADP-ribose)pol_cat_dom"/>
</dbReference>
<organism evidence="12 13">
    <name type="scientific">Fusarium anthophilum</name>
    <dbReference type="NCBI Taxonomy" id="48485"/>
    <lineage>
        <taxon>Eukaryota</taxon>
        <taxon>Fungi</taxon>
        <taxon>Dikarya</taxon>
        <taxon>Ascomycota</taxon>
        <taxon>Pezizomycotina</taxon>
        <taxon>Sordariomycetes</taxon>
        <taxon>Hypocreomycetidae</taxon>
        <taxon>Hypocreales</taxon>
        <taxon>Nectriaceae</taxon>
        <taxon>Fusarium</taxon>
        <taxon>Fusarium fujikuroi species complex</taxon>
    </lineage>
</organism>
<accession>A0A8H4YUF2</accession>
<evidence type="ECO:0000256" key="7">
    <source>
        <dbReference type="ARBA" id="ARBA00033987"/>
    </source>
</evidence>
<comment type="catalytic activity">
    <reaction evidence="7">
        <text>NAD(+) + (ADP-D-ribosyl)n-acceptor = nicotinamide + (ADP-D-ribosyl)n+1-acceptor + H(+).</text>
        <dbReference type="EC" id="2.4.2.30"/>
    </reaction>
</comment>
<dbReference type="InterPro" id="IPR036616">
    <property type="entry name" value="Poly(ADP-ribose)pol_reg_dom_sf"/>
</dbReference>
<dbReference type="Pfam" id="PF02877">
    <property type="entry name" value="PARP_reg"/>
    <property type="match status" value="1"/>
</dbReference>
<dbReference type="GO" id="GO:1990404">
    <property type="term" value="F:NAD+-protein mono-ADP-ribosyltransferase activity"/>
    <property type="evidence" value="ECO:0007669"/>
    <property type="project" value="TreeGrafter"/>
</dbReference>
<dbReference type="Pfam" id="PF00644">
    <property type="entry name" value="PARP"/>
    <property type="match status" value="1"/>
</dbReference>
<comment type="subcellular location">
    <subcellularLocation>
        <location evidence="1">Nucleus</location>
    </subcellularLocation>
</comment>
<keyword evidence="2 8" id="KW-0328">Glycosyltransferase</keyword>
<feature type="compositionally biased region" description="Polar residues" evidence="9">
    <location>
        <begin position="17"/>
        <end position="32"/>
    </location>
</feature>
<feature type="region of interest" description="Disordered" evidence="9">
    <location>
        <begin position="1"/>
        <end position="58"/>
    </location>
</feature>
<dbReference type="GO" id="GO:0006302">
    <property type="term" value="P:double-strand break repair"/>
    <property type="evidence" value="ECO:0007669"/>
    <property type="project" value="TreeGrafter"/>
</dbReference>
<dbReference type="GO" id="GO:0016779">
    <property type="term" value="F:nucleotidyltransferase activity"/>
    <property type="evidence" value="ECO:0007669"/>
    <property type="project" value="UniProtKB-KW"/>
</dbReference>
<evidence type="ECO:0000313" key="12">
    <source>
        <dbReference type="EMBL" id="KAF5234368.1"/>
    </source>
</evidence>
<feature type="domain" description="PARP catalytic" evidence="10">
    <location>
        <begin position="181"/>
        <end position="413"/>
    </location>
</feature>
<evidence type="ECO:0000256" key="4">
    <source>
        <dbReference type="ARBA" id="ARBA00022695"/>
    </source>
</evidence>
<keyword evidence="13" id="KW-1185">Reference proteome</keyword>
<dbReference type="InterPro" id="IPR050800">
    <property type="entry name" value="ARTD/PARP"/>
</dbReference>